<protein>
    <submittedName>
        <fullName evidence="1">Uncharacterized protein</fullName>
    </submittedName>
</protein>
<dbReference type="Proteomes" id="UP000708208">
    <property type="component" value="Unassembled WGS sequence"/>
</dbReference>
<sequence>MLSPAATGLFHG</sequence>
<dbReference type="EMBL" id="CAJVCH010151136">
    <property type="protein sequence ID" value="CAG7727622.1"/>
    <property type="molecule type" value="Genomic_DNA"/>
</dbReference>
<comment type="caution">
    <text evidence="1">The sequence shown here is derived from an EMBL/GenBank/DDBJ whole genome shotgun (WGS) entry which is preliminary data.</text>
</comment>
<proteinExistence type="predicted"/>
<feature type="non-terminal residue" evidence="1">
    <location>
        <position position="1"/>
    </location>
</feature>
<accession>A0A8J2P6G8</accession>
<organism evidence="1 2">
    <name type="scientific">Allacma fusca</name>
    <dbReference type="NCBI Taxonomy" id="39272"/>
    <lineage>
        <taxon>Eukaryota</taxon>
        <taxon>Metazoa</taxon>
        <taxon>Ecdysozoa</taxon>
        <taxon>Arthropoda</taxon>
        <taxon>Hexapoda</taxon>
        <taxon>Collembola</taxon>
        <taxon>Symphypleona</taxon>
        <taxon>Sminthuridae</taxon>
        <taxon>Allacma</taxon>
    </lineage>
</organism>
<evidence type="ECO:0000313" key="1">
    <source>
        <dbReference type="EMBL" id="CAG7727622.1"/>
    </source>
</evidence>
<keyword evidence="2" id="KW-1185">Reference proteome</keyword>
<name>A0A8J2P6G8_9HEXA</name>
<evidence type="ECO:0000313" key="2">
    <source>
        <dbReference type="Proteomes" id="UP000708208"/>
    </source>
</evidence>
<reference evidence="1" key="1">
    <citation type="submission" date="2021-06" db="EMBL/GenBank/DDBJ databases">
        <authorList>
            <person name="Hodson N. C."/>
            <person name="Mongue J. A."/>
            <person name="Jaron S. K."/>
        </authorList>
    </citation>
    <scope>NUCLEOTIDE SEQUENCE</scope>
</reference>
<gene>
    <name evidence="1" type="ORF">AFUS01_LOCUS16454</name>
</gene>